<name>A0A0V7ZWC4_9CYAN</name>
<gene>
    <name evidence="3" type="ORF">BC008_01955</name>
</gene>
<dbReference type="Gene3D" id="2.120.10.30">
    <property type="entry name" value="TolB, C-terminal domain"/>
    <property type="match status" value="2"/>
</dbReference>
<evidence type="ECO:0000313" key="3">
    <source>
        <dbReference type="EMBL" id="KST68747.1"/>
    </source>
</evidence>
<dbReference type="Proteomes" id="UP000053372">
    <property type="component" value="Unassembled WGS sequence"/>
</dbReference>
<evidence type="ECO:0000313" key="4">
    <source>
        <dbReference type="Proteomes" id="UP000053372"/>
    </source>
</evidence>
<accession>A0A0V7ZWC4</accession>
<dbReference type="GO" id="GO:0005576">
    <property type="term" value="C:extracellular region"/>
    <property type="evidence" value="ECO:0007669"/>
    <property type="project" value="UniProtKB-SubCell"/>
</dbReference>
<dbReference type="EMBL" id="LMTZ01000047">
    <property type="protein sequence ID" value="KST68747.1"/>
    <property type="molecule type" value="Genomic_DNA"/>
</dbReference>
<keyword evidence="2" id="KW-0964">Secreted</keyword>
<sequence length="217" mass="23984">MIRKSKFLLLLLTSLTLTIIISSQKYIQAQEPSQKSQLQNQTSEVDSSGTEIVAAVNQIPGNITVTPDGRIIISLHQFYQTPSRVVEVSKDGKLTPFPNLKWSQGRNEKGVGLDAVLGIQSDSNSIVWMLDNGMRGKVTPQLVGWNTRTNKLEQVISLPFPVTTANSFLNDFSKDGYLYSVINQLHRTPPLNAGKNDTKPPFLIIRIKPLADGIVGR</sequence>
<evidence type="ECO:0000256" key="2">
    <source>
        <dbReference type="ARBA" id="ARBA00022525"/>
    </source>
</evidence>
<organism evidence="3 4">
    <name type="scientific">Mastigocoleus testarum BC008</name>
    <dbReference type="NCBI Taxonomy" id="371196"/>
    <lineage>
        <taxon>Bacteria</taxon>
        <taxon>Bacillati</taxon>
        <taxon>Cyanobacteriota</taxon>
        <taxon>Cyanophyceae</taxon>
        <taxon>Nostocales</taxon>
        <taxon>Hapalosiphonaceae</taxon>
        <taxon>Mastigocoleus</taxon>
    </lineage>
</organism>
<proteinExistence type="predicted"/>
<keyword evidence="4" id="KW-1185">Reference proteome</keyword>
<comment type="subcellular location">
    <subcellularLocation>
        <location evidence="1">Secreted</location>
    </subcellularLocation>
</comment>
<dbReference type="PANTHER" id="PTHR10009">
    <property type="entry name" value="PROTEIN YELLOW-RELATED"/>
    <property type="match status" value="1"/>
</dbReference>
<comment type="caution">
    <text evidence="3">The sequence shown here is derived from an EMBL/GenBank/DDBJ whole genome shotgun (WGS) entry which is preliminary data.</text>
</comment>
<dbReference type="OrthoDB" id="9797664at2"/>
<reference evidence="3 4" key="1">
    <citation type="journal article" date="2015" name="Genome Announc.">
        <title>Draft Genome of the Euendolithic (true boring) Cyanobacterium Mastigocoleus testarum strain BC008.</title>
        <authorList>
            <person name="Guida B.S."/>
            <person name="Garcia-Pichel F."/>
        </authorList>
    </citation>
    <scope>NUCLEOTIDE SEQUENCE [LARGE SCALE GENOMIC DNA]</scope>
    <source>
        <strain evidence="3 4">BC008</strain>
    </source>
</reference>
<dbReference type="InterPro" id="IPR011042">
    <property type="entry name" value="6-blade_b-propeller_TolB-like"/>
</dbReference>
<dbReference type="PANTHER" id="PTHR10009:SF18">
    <property type="entry name" value="PROTEIN YELLOW-LIKE PROTEIN"/>
    <property type="match status" value="1"/>
</dbReference>
<protein>
    <submittedName>
        <fullName evidence="3">Uncharacterized protein</fullName>
    </submittedName>
</protein>
<dbReference type="RefSeq" id="WP_027846657.1">
    <property type="nucleotide sequence ID" value="NZ_LMTZ01000047.1"/>
</dbReference>
<evidence type="ECO:0000256" key="1">
    <source>
        <dbReference type="ARBA" id="ARBA00004613"/>
    </source>
</evidence>
<dbReference type="AlphaFoldDB" id="A0A0V7ZWC4"/>
<dbReference type="InterPro" id="IPR017996">
    <property type="entry name" value="MRJP/yellow-related"/>
</dbReference>